<dbReference type="Gene3D" id="3.40.630.30">
    <property type="match status" value="1"/>
</dbReference>
<proteinExistence type="predicted"/>
<dbReference type="AlphaFoldDB" id="A0A561PNZ0"/>
<evidence type="ECO:0000256" key="2">
    <source>
        <dbReference type="ARBA" id="ARBA00023315"/>
    </source>
</evidence>
<dbReference type="EMBL" id="VIWO01000005">
    <property type="protein sequence ID" value="TWF39813.1"/>
    <property type="molecule type" value="Genomic_DNA"/>
</dbReference>
<dbReference type="GO" id="GO:0016747">
    <property type="term" value="F:acyltransferase activity, transferring groups other than amino-acyl groups"/>
    <property type="evidence" value="ECO:0007669"/>
    <property type="project" value="InterPro"/>
</dbReference>
<dbReference type="PANTHER" id="PTHR43877">
    <property type="entry name" value="AMINOALKYLPHOSPHONATE N-ACETYLTRANSFERASE-RELATED-RELATED"/>
    <property type="match status" value="1"/>
</dbReference>
<dbReference type="PROSITE" id="PS51186">
    <property type="entry name" value="GNAT"/>
    <property type="match status" value="1"/>
</dbReference>
<dbReference type="InterPro" id="IPR000182">
    <property type="entry name" value="GNAT_dom"/>
</dbReference>
<dbReference type="InterPro" id="IPR016181">
    <property type="entry name" value="Acyl_CoA_acyltransferase"/>
</dbReference>
<dbReference type="InterPro" id="IPR050832">
    <property type="entry name" value="Bact_Acetyltransf"/>
</dbReference>
<dbReference type="RefSeq" id="WP_145670995.1">
    <property type="nucleotide sequence ID" value="NZ_VIWO01000005.1"/>
</dbReference>
<accession>A0A561PNZ0</accession>
<dbReference type="PANTHER" id="PTHR43877:SF2">
    <property type="entry name" value="AMINOALKYLPHOSPHONATE N-ACETYLTRANSFERASE-RELATED"/>
    <property type="match status" value="1"/>
</dbReference>
<dbReference type="SUPFAM" id="SSF55729">
    <property type="entry name" value="Acyl-CoA N-acyltransferases (Nat)"/>
    <property type="match status" value="1"/>
</dbReference>
<comment type="caution">
    <text evidence="4">The sequence shown here is derived from an EMBL/GenBank/DDBJ whole genome shotgun (WGS) entry which is preliminary data.</text>
</comment>
<keyword evidence="2" id="KW-0012">Acyltransferase</keyword>
<dbReference type="Proteomes" id="UP000320811">
    <property type="component" value="Unassembled WGS sequence"/>
</dbReference>
<reference evidence="4 5" key="1">
    <citation type="submission" date="2019-06" db="EMBL/GenBank/DDBJ databases">
        <title>Sorghum-associated microbial communities from plants grown in Nebraska, USA.</title>
        <authorList>
            <person name="Schachtman D."/>
        </authorList>
    </citation>
    <scope>NUCLEOTIDE SEQUENCE [LARGE SCALE GENOMIC DNA]</scope>
    <source>
        <strain evidence="4 5">1209</strain>
    </source>
</reference>
<evidence type="ECO:0000313" key="5">
    <source>
        <dbReference type="Proteomes" id="UP000320811"/>
    </source>
</evidence>
<feature type="domain" description="N-acetyltransferase" evidence="3">
    <location>
        <begin position="2"/>
        <end position="151"/>
    </location>
</feature>
<name>A0A561PNZ0_9BACT</name>
<dbReference type="OrthoDB" id="1450704at2"/>
<organism evidence="4 5">
    <name type="scientific">Chitinophaga polysaccharea</name>
    <dbReference type="NCBI Taxonomy" id="1293035"/>
    <lineage>
        <taxon>Bacteria</taxon>
        <taxon>Pseudomonadati</taxon>
        <taxon>Bacteroidota</taxon>
        <taxon>Chitinophagia</taxon>
        <taxon>Chitinophagales</taxon>
        <taxon>Chitinophagaceae</taxon>
        <taxon>Chitinophaga</taxon>
    </lineage>
</organism>
<evidence type="ECO:0000256" key="1">
    <source>
        <dbReference type="ARBA" id="ARBA00022679"/>
    </source>
</evidence>
<dbReference type="Pfam" id="PF00583">
    <property type="entry name" value="Acetyltransf_1"/>
    <property type="match status" value="1"/>
</dbReference>
<sequence>MIHIRPATAADLPVLLEFEQGIVAAERPFDNTLKEGVIHYYDLAALIAAEDAEVLVAEYASEIIGSGHVRIREAKPYQVFPKYAYLGFMYVVPDHRGKGVNRMIIEGLGAWALKQGIRELRLDVYADNATAIRAYEKFGFRQNLVEMRLPL</sequence>
<evidence type="ECO:0000259" key="3">
    <source>
        <dbReference type="PROSITE" id="PS51186"/>
    </source>
</evidence>
<protein>
    <submittedName>
        <fullName evidence="4">Acetyltransferase (GNAT) family protein</fullName>
    </submittedName>
</protein>
<gene>
    <name evidence="4" type="ORF">FHW36_105253</name>
</gene>
<dbReference type="CDD" id="cd04301">
    <property type="entry name" value="NAT_SF"/>
    <property type="match status" value="1"/>
</dbReference>
<keyword evidence="1 4" id="KW-0808">Transferase</keyword>
<keyword evidence="5" id="KW-1185">Reference proteome</keyword>
<evidence type="ECO:0000313" key="4">
    <source>
        <dbReference type="EMBL" id="TWF39813.1"/>
    </source>
</evidence>